<reference evidence="3 4" key="1">
    <citation type="journal article" date="2013" name="Plant Cell">
        <title>The transition from a phytopathogenic smut ancestor to an anamorphic biocontrol agent deciphered by comparative whole-genome analysis.</title>
        <authorList>
            <person name="Lefebvre F."/>
            <person name="Joly D.L."/>
            <person name="Labbe C."/>
            <person name="Teichmann B."/>
            <person name="Linning R."/>
            <person name="Belzile F."/>
            <person name="Bakkeren G."/>
            <person name="Belanger R.R."/>
        </authorList>
    </citation>
    <scope>NUCLEOTIDE SEQUENCE [LARGE SCALE GENOMIC DNA]</scope>
    <source>
        <strain evidence="3 4">PF-1</strain>
    </source>
</reference>
<feature type="compositionally biased region" description="Low complexity" evidence="1">
    <location>
        <begin position="722"/>
        <end position="742"/>
    </location>
</feature>
<gene>
    <name evidence="3" type="ORF">PFL1_03149</name>
</gene>
<dbReference type="GeneID" id="19317260"/>
<feature type="compositionally biased region" description="Polar residues" evidence="1">
    <location>
        <begin position="1117"/>
        <end position="1132"/>
    </location>
</feature>
<feature type="domain" description="Rab-GAP TBC" evidence="2">
    <location>
        <begin position="840"/>
        <end position="1034"/>
    </location>
</feature>
<sequence length="1132" mass="119499">MDAHTLNAWTRFALQKGGIGSCTALIDNPATEPEDLMFMTGEKIIVLRRLDEDGADTNDRPTSLGARRKSSASSSAHDSASWFLGYCEGVVGRFKGAHVQFHGRLKKPVLMRRSGVGSVPDTSSPVHSKDEELALPTASQTYGSDAAAATSYDGHVDSSDRLASASSSSSKYARAGGSSPMRGGGDRDGPSPSSRVRSPDGLHVATKAGGGGYAGVTTPPISDEGHQLKMKSLQAALVEDDDHDDAASDDSDDSVSLLPWARQSQEVGSSSRPRAGSSRQQQPGKAHGYGDGGLSGGGGASHLPPSPISSSESPITRTSHEGAAAVSTTASAKASRRSSQEDTSRASSTYTTSATDDSDDEGPNRRRDYTFSIYDVYGRDSVAFPNFDFREAYANGGGGGGAGAANRKRMSRLAASKSSESLAAQASTEPLPPSPHLAGHKVPGRHDGGPLPGSPSLAPLTARPGQGDIPAALRSPSGRRPNAAPDPRLPPLPSPGMGPPNLASSLRRQVEASSSPTSPPTSYIEPGRGPSPRSPPLGQHNGVAAAPSGAAAARLGPVSFDPRRRPSAGNISAPSMVSTSPVTPVDPSQPAFFPPSHQTASPTSPASELSSASLRRPGFAESLGRRRSQSMSKMQISLTDVGPAMRSNEAAGFAAYGERDLGSPGAGRLRHGAAGSPGLGPMRASSDRLSERERIHSGSGSGMLRKNPSNPTPGLHGGSGLHGLSPMARSGSPMSSRSGPSPVNSIDMARRGSDARSVATASRSPARSPLSEDLRTPTHATHGSGPISFDPMGFVFQGGPPAPPQVDDPETRDRWLALFKEDDVAAAKKSRKVKKLVRQGIPPSIRGQAWLFLANASVRRRAGLFEQLCKTSLAPKGKKGKEALYDAIDKDLDRSFPDHRLFMGESATGKADLEAILKSYVHFNPVIGYTQGMGLLAGLAMIHMAPEDAFWLVCAALRDPHMEGYYTPAMKQLHVDSVVLSNLLSTMDPELSQRFAAHGIEPIMFTPSWFLPLFTRIVPWPTLIRIWDIFFFEGPTWLLRVALAVIRIIREPLMRTPGHGEMLQMLLHPPHAHLTPENILNCAFSVKLKDGEMRKLSRQASKLVRESNGARGRAPTRQDTAGSRSTSAPARR</sequence>
<feature type="region of interest" description="Disordered" evidence="1">
    <location>
        <begin position="1097"/>
        <end position="1132"/>
    </location>
</feature>
<dbReference type="InterPro" id="IPR000195">
    <property type="entry name" value="Rab-GAP-TBC_dom"/>
</dbReference>
<dbReference type="EMBL" id="KE361631">
    <property type="protein sequence ID" value="EPQ29394.1"/>
    <property type="molecule type" value="Genomic_DNA"/>
</dbReference>
<feature type="compositionally biased region" description="Polar residues" evidence="1">
    <location>
        <begin position="629"/>
        <end position="638"/>
    </location>
</feature>
<dbReference type="GO" id="GO:0005096">
    <property type="term" value="F:GTPase activator activity"/>
    <property type="evidence" value="ECO:0007669"/>
    <property type="project" value="TreeGrafter"/>
</dbReference>
<dbReference type="PANTHER" id="PTHR47219:SF9">
    <property type="entry name" value="GTPASE ACTIVATING PROTEIN AND CENTROSOME-ASSOCIATED, ISOFORM B"/>
    <property type="match status" value="1"/>
</dbReference>
<accession>A0A061HA91</accession>
<dbReference type="GO" id="GO:0031267">
    <property type="term" value="F:small GTPase binding"/>
    <property type="evidence" value="ECO:0007669"/>
    <property type="project" value="TreeGrafter"/>
</dbReference>
<dbReference type="InterPro" id="IPR035969">
    <property type="entry name" value="Rab-GAP_TBC_sf"/>
</dbReference>
<feature type="compositionally biased region" description="Polar residues" evidence="1">
    <location>
        <begin position="569"/>
        <end position="582"/>
    </location>
</feature>
<feature type="compositionally biased region" description="Low complexity" evidence="1">
    <location>
        <begin position="414"/>
        <end position="427"/>
    </location>
</feature>
<evidence type="ECO:0000256" key="1">
    <source>
        <dbReference type="SAM" id="MobiDB-lite"/>
    </source>
</evidence>
<dbReference type="KEGG" id="pfp:PFL1_03149"/>
<dbReference type="RefSeq" id="XP_007878856.1">
    <property type="nucleotide sequence ID" value="XM_007880665.1"/>
</dbReference>
<feature type="compositionally biased region" description="Basic and acidic residues" evidence="1">
    <location>
        <begin position="685"/>
        <end position="696"/>
    </location>
</feature>
<feature type="compositionally biased region" description="Acidic residues" evidence="1">
    <location>
        <begin position="238"/>
        <end position="253"/>
    </location>
</feature>
<evidence type="ECO:0000313" key="3">
    <source>
        <dbReference type="EMBL" id="EPQ29394.1"/>
    </source>
</evidence>
<dbReference type="Proteomes" id="UP000053664">
    <property type="component" value="Unassembled WGS sequence"/>
</dbReference>
<feature type="compositionally biased region" description="Polar residues" evidence="1">
    <location>
        <begin position="596"/>
        <end position="613"/>
    </location>
</feature>
<feature type="compositionally biased region" description="Pro residues" evidence="1">
    <location>
        <begin position="487"/>
        <end position="498"/>
    </location>
</feature>
<dbReference type="eggNOG" id="KOG2221">
    <property type="taxonomic scope" value="Eukaryota"/>
</dbReference>
<protein>
    <recommendedName>
        <fullName evidence="2">Rab-GAP TBC domain-containing protein</fullName>
    </recommendedName>
</protein>
<feature type="compositionally biased region" description="Low complexity" evidence="1">
    <location>
        <begin position="268"/>
        <end position="283"/>
    </location>
</feature>
<dbReference type="OrthoDB" id="159449at2759"/>
<feature type="compositionally biased region" description="Low complexity" evidence="1">
    <location>
        <begin position="544"/>
        <end position="553"/>
    </location>
</feature>
<organism evidence="3 4">
    <name type="scientific">Pseudozyma flocculosa PF-1</name>
    <dbReference type="NCBI Taxonomy" id="1277687"/>
    <lineage>
        <taxon>Eukaryota</taxon>
        <taxon>Fungi</taxon>
        <taxon>Dikarya</taxon>
        <taxon>Basidiomycota</taxon>
        <taxon>Ustilaginomycotina</taxon>
        <taxon>Ustilaginomycetes</taxon>
        <taxon>Ustilaginales</taxon>
        <taxon>Ustilaginaceae</taxon>
        <taxon>Pseudozyma</taxon>
    </lineage>
</organism>
<dbReference type="PANTHER" id="PTHR47219">
    <property type="entry name" value="RAB GTPASE-ACTIVATING PROTEIN 1-LIKE"/>
    <property type="match status" value="1"/>
</dbReference>
<feature type="region of interest" description="Disordered" evidence="1">
    <location>
        <begin position="150"/>
        <end position="372"/>
    </location>
</feature>
<dbReference type="PROSITE" id="PS50086">
    <property type="entry name" value="TBC_RABGAP"/>
    <property type="match status" value="1"/>
</dbReference>
<dbReference type="Pfam" id="PF00566">
    <property type="entry name" value="RabGAP-TBC"/>
    <property type="match status" value="1"/>
</dbReference>
<evidence type="ECO:0000313" key="4">
    <source>
        <dbReference type="Proteomes" id="UP000053664"/>
    </source>
</evidence>
<proteinExistence type="predicted"/>
<dbReference type="Gene3D" id="1.10.10.750">
    <property type="entry name" value="Ypt/Rab-GAP domain of gyp1p, domain 1"/>
    <property type="match status" value="1"/>
</dbReference>
<feature type="region of interest" description="Disordered" evidence="1">
    <location>
        <begin position="390"/>
        <end position="792"/>
    </location>
</feature>
<dbReference type="SUPFAM" id="SSF47923">
    <property type="entry name" value="Ypt/Rab-GAP domain of gyp1p"/>
    <property type="match status" value="2"/>
</dbReference>
<dbReference type="Gene3D" id="1.10.472.80">
    <property type="entry name" value="Ypt/Rab-GAP domain of gyp1p, domain 3"/>
    <property type="match status" value="1"/>
</dbReference>
<name>A0A061HA91_9BASI</name>
<feature type="compositionally biased region" description="Low complexity" evidence="1">
    <location>
        <begin position="513"/>
        <end position="531"/>
    </location>
</feature>
<dbReference type="HOGENOM" id="CLU_278872_0_0_1"/>
<evidence type="ECO:0000259" key="2">
    <source>
        <dbReference type="PROSITE" id="PS50086"/>
    </source>
</evidence>
<feature type="compositionally biased region" description="Low complexity" evidence="1">
    <location>
        <begin position="345"/>
        <end position="355"/>
    </location>
</feature>
<dbReference type="AlphaFoldDB" id="A0A061HA91"/>
<dbReference type="InterPro" id="IPR050302">
    <property type="entry name" value="Rab_GAP_TBC_domain"/>
</dbReference>
<dbReference type="SMART" id="SM00164">
    <property type="entry name" value="TBC"/>
    <property type="match status" value="1"/>
</dbReference>
<feature type="compositionally biased region" description="Low complexity" evidence="1">
    <location>
        <begin position="161"/>
        <end position="181"/>
    </location>
</feature>
<dbReference type="Gene3D" id="1.10.8.270">
    <property type="entry name" value="putative rabgap domain of human tbc1 domain family member 14 like domains"/>
    <property type="match status" value="1"/>
</dbReference>
<feature type="compositionally biased region" description="Gly residues" evidence="1">
    <location>
        <begin position="287"/>
        <end position="300"/>
    </location>
</feature>
<feature type="compositionally biased region" description="Low complexity" evidence="1">
    <location>
        <begin position="323"/>
        <end position="333"/>
    </location>
</feature>